<dbReference type="EMBL" id="SCHC01000001">
    <property type="protein sequence ID" value="TBW77704.1"/>
    <property type="molecule type" value="Genomic_DNA"/>
</dbReference>
<dbReference type="SUPFAM" id="SSF81301">
    <property type="entry name" value="Nucleotidyltransferase"/>
    <property type="match status" value="1"/>
</dbReference>
<dbReference type="RefSeq" id="WP_030064713.1">
    <property type="nucleotide sequence ID" value="NZ_AP014956.1"/>
</dbReference>
<dbReference type="Proteomes" id="UP000550736">
    <property type="component" value="Unassembled WGS sequence"/>
</dbReference>
<gene>
    <name evidence="3" type="ORF">EQ811_01135</name>
    <name evidence="2" type="ORF">HHM13_03060</name>
    <name evidence="1" type="ORF">HHM24_03835</name>
</gene>
<reference evidence="5 6" key="2">
    <citation type="submission" date="2020-04" db="EMBL/GenBank/DDBJ databases">
        <title>The Epidemiology and Molecular Characteristics of Linezolid-Resistant Staphylococcus capitis in Huashan Hospital, Shanghai.</title>
        <authorList>
            <person name="Ding L."/>
            <person name="Li P."/>
            <person name="Yang Y."/>
            <person name="Lin D."/>
            <person name="Xu X."/>
        </authorList>
    </citation>
    <scope>NUCLEOTIDE SEQUENCE [LARGE SCALE GENOMIC DNA]</scope>
    <source>
        <strain evidence="2 6">12-86</strain>
        <strain evidence="1 5">17-84</strain>
    </source>
</reference>
<dbReference type="EMBL" id="JABBLX010000005">
    <property type="protein sequence ID" value="NMK97081.1"/>
    <property type="molecule type" value="Genomic_DNA"/>
</dbReference>
<organism evidence="2 6">
    <name type="scientific">Staphylococcus capitis</name>
    <dbReference type="NCBI Taxonomy" id="29388"/>
    <lineage>
        <taxon>Bacteria</taxon>
        <taxon>Bacillati</taxon>
        <taxon>Bacillota</taxon>
        <taxon>Bacilli</taxon>
        <taxon>Bacillales</taxon>
        <taxon>Staphylococcaceae</taxon>
        <taxon>Staphylococcus</taxon>
    </lineage>
</organism>
<dbReference type="InterPro" id="IPR043519">
    <property type="entry name" value="NT_sf"/>
</dbReference>
<protein>
    <submittedName>
        <fullName evidence="2">GrpB family protein</fullName>
    </submittedName>
</protein>
<accession>A0A7X9ZGI0</accession>
<dbReference type="AlphaFoldDB" id="A0A7X9ZGI0"/>
<name>A0A7X9ZGI0_STACP</name>
<dbReference type="PANTHER" id="PTHR34822">
    <property type="entry name" value="GRPB DOMAIN PROTEIN (AFU_ORTHOLOGUE AFUA_1G01530)"/>
    <property type="match status" value="1"/>
</dbReference>
<dbReference type="PANTHER" id="PTHR34822:SF1">
    <property type="entry name" value="GRPB FAMILY PROTEIN"/>
    <property type="match status" value="1"/>
</dbReference>
<proteinExistence type="predicted"/>
<dbReference type="EMBL" id="JABBMI010000053">
    <property type="protein sequence ID" value="NMK53881.1"/>
    <property type="molecule type" value="Genomic_DNA"/>
</dbReference>
<keyword evidence="5" id="KW-1185">Reference proteome</keyword>
<dbReference type="Proteomes" id="UP000291949">
    <property type="component" value="Unassembled WGS sequence"/>
</dbReference>
<evidence type="ECO:0000313" key="1">
    <source>
        <dbReference type="EMBL" id="NMK53881.1"/>
    </source>
</evidence>
<dbReference type="InterPro" id="IPR007344">
    <property type="entry name" value="GrpB/CoaE"/>
</dbReference>
<dbReference type="Proteomes" id="UP000538955">
    <property type="component" value="Unassembled WGS sequence"/>
</dbReference>
<reference evidence="3 4" key="1">
    <citation type="journal article" date="2019" name="Sci. Transl. Med.">
        <title>Quorum sensing between bacterial species on the skin protects against epidermal injury in atopic dermatitis.</title>
        <authorList>
            <person name="Williams M.R."/>
        </authorList>
    </citation>
    <scope>NUCLEOTIDE SEQUENCE [LARGE SCALE GENOMIC DNA]</scope>
    <source>
        <strain evidence="3 4">H8</strain>
    </source>
</reference>
<dbReference type="Gene3D" id="3.30.460.10">
    <property type="entry name" value="Beta Polymerase, domain 2"/>
    <property type="match status" value="1"/>
</dbReference>
<comment type="caution">
    <text evidence="2">The sequence shown here is derived from an EMBL/GenBank/DDBJ whole genome shotgun (WGS) entry which is preliminary data.</text>
</comment>
<evidence type="ECO:0000313" key="5">
    <source>
        <dbReference type="Proteomes" id="UP000538955"/>
    </source>
</evidence>
<evidence type="ECO:0000313" key="2">
    <source>
        <dbReference type="EMBL" id="NMK97081.1"/>
    </source>
</evidence>
<evidence type="ECO:0000313" key="6">
    <source>
        <dbReference type="Proteomes" id="UP000550736"/>
    </source>
</evidence>
<sequence length="172" mass="20405">MYTYVQPLVKEDLNESFAKEYQNVKNILFNLLDSPVKYTQHIGGTRHFNYATEPILDVLVGVNNLHDITALDEKRLNYAGFYRLHHSYKKKVVMARFNNLSELKQEVRLHIIQLDTPLFEQYQKVDQLLTQDKKISQLFSTKKQNILKHVRAIRMYENQKQSIFEDLSRDSN</sequence>
<evidence type="ECO:0000313" key="3">
    <source>
        <dbReference type="EMBL" id="TBW77704.1"/>
    </source>
</evidence>
<evidence type="ECO:0000313" key="4">
    <source>
        <dbReference type="Proteomes" id="UP000291949"/>
    </source>
</evidence>
<dbReference type="Pfam" id="PF04229">
    <property type="entry name" value="GrpB"/>
    <property type="match status" value="1"/>
</dbReference>